<dbReference type="AlphaFoldDB" id="A0A4Y2VIN2"/>
<evidence type="ECO:0000313" key="1">
    <source>
        <dbReference type="EMBL" id="GBO25173.1"/>
    </source>
</evidence>
<sequence>MRKRYSNIEQTQTALKIRSRVQLEGPSERDEGESGVSPLLIHRKLITRCNFYQWLWFNPDSNFSLQQACHKFVMTRVQVCDKFVVTRVQACSLQQVNESSEVTMKRTCNQVCRIKLIAELLAKTRHRQPGMKTQLPGRYQ</sequence>
<reference evidence="1 2" key="1">
    <citation type="journal article" date="2019" name="Sci. Rep.">
        <title>Orb-weaving spider Araneus ventricosus genome elucidates the spidroin gene catalogue.</title>
        <authorList>
            <person name="Kono N."/>
            <person name="Nakamura H."/>
            <person name="Ohtoshi R."/>
            <person name="Moran D.A.P."/>
            <person name="Shinohara A."/>
            <person name="Yoshida Y."/>
            <person name="Fujiwara M."/>
            <person name="Mori M."/>
            <person name="Tomita M."/>
            <person name="Arakawa K."/>
        </authorList>
    </citation>
    <scope>NUCLEOTIDE SEQUENCE [LARGE SCALE GENOMIC DNA]</scope>
</reference>
<proteinExistence type="predicted"/>
<dbReference type="EMBL" id="BGPR01048157">
    <property type="protein sequence ID" value="GBO25173.1"/>
    <property type="molecule type" value="Genomic_DNA"/>
</dbReference>
<evidence type="ECO:0000313" key="2">
    <source>
        <dbReference type="Proteomes" id="UP000499080"/>
    </source>
</evidence>
<comment type="caution">
    <text evidence="1">The sequence shown here is derived from an EMBL/GenBank/DDBJ whole genome shotgun (WGS) entry which is preliminary data.</text>
</comment>
<gene>
    <name evidence="1" type="ORF">AVEN_162428_1</name>
</gene>
<name>A0A4Y2VIN2_ARAVE</name>
<protein>
    <submittedName>
        <fullName evidence="1">Uncharacterized protein</fullName>
    </submittedName>
</protein>
<organism evidence="1 2">
    <name type="scientific">Araneus ventricosus</name>
    <name type="common">Orbweaver spider</name>
    <name type="synonym">Epeira ventricosa</name>
    <dbReference type="NCBI Taxonomy" id="182803"/>
    <lineage>
        <taxon>Eukaryota</taxon>
        <taxon>Metazoa</taxon>
        <taxon>Ecdysozoa</taxon>
        <taxon>Arthropoda</taxon>
        <taxon>Chelicerata</taxon>
        <taxon>Arachnida</taxon>
        <taxon>Araneae</taxon>
        <taxon>Araneomorphae</taxon>
        <taxon>Entelegynae</taxon>
        <taxon>Araneoidea</taxon>
        <taxon>Araneidae</taxon>
        <taxon>Araneus</taxon>
    </lineage>
</organism>
<keyword evidence="2" id="KW-1185">Reference proteome</keyword>
<accession>A0A4Y2VIN2</accession>
<dbReference type="Proteomes" id="UP000499080">
    <property type="component" value="Unassembled WGS sequence"/>
</dbReference>